<evidence type="ECO:0000313" key="3">
    <source>
        <dbReference type="Proteomes" id="UP000046176"/>
    </source>
</evidence>
<organism evidence="2 3">
    <name type="scientific">Neorhizobium galegae bv. officinalis</name>
    <dbReference type="NCBI Taxonomy" id="323656"/>
    <lineage>
        <taxon>Bacteria</taxon>
        <taxon>Pseudomonadati</taxon>
        <taxon>Pseudomonadota</taxon>
        <taxon>Alphaproteobacteria</taxon>
        <taxon>Hyphomicrobiales</taxon>
        <taxon>Rhizobiaceae</taxon>
        <taxon>Rhizobium/Agrobacterium group</taxon>
        <taxon>Neorhizobium</taxon>
    </lineage>
</organism>
<evidence type="ECO:0000313" key="2">
    <source>
        <dbReference type="EMBL" id="CDZ31245.1"/>
    </source>
</evidence>
<sequence length="107" mass="10744">MKTTFALAAALLASSIPAAHASSDDAWSGFQAEVAKACVSAAKGLIENGKALVDPFGSQSYGLAVVSGKAVGAKVTISTICAFDKKTRKAEIGGEISADKLAVKTGK</sequence>
<dbReference type="AlphaFoldDB" id="A0A0T7F8A3"/>
<dbReference type="RefSeq" id="WP_046664427.1">
    <property type="nucleotide sequence ID" value="NZ_CCRH01000001.1"/>
</dbReference>
<evidence type="ECO:0000256" key="1">
    <source>
        <dbReference type="SAM" id="SignalP"/>
    </source>
</evidence>
<dbReference type="EMBL" id="CCRH01000001">
    <property type="protein sequence ID" value="CDZ31245.1"/>
    <property type="molecule type" value="Genomic_DNA"/>
</dbReference>
<feature type="chain" id="PRO_5006681920" evidence="1">
    <location>
        <begin position="22"/>
        <end position="107"/>
    </location>
</feature>
<reference evidence="2 3" key="1">
    <citation type="submission" date="2014-08" db="EMBL/GenBank/DDBJ databases">
        <authorList>
            <person name="Chen Y.-H."/>
        </authorList>
    </citation>
    <scope>NUCLEOTIDE SEQUENCE [LARGE SCALE GENOMIC DNA]</scope>
</reference>
<keyword evidence="1" id="KW-0732">Signal</keyword>
<accession>A0A0T7F8A3</accession>
<dbReference type="Proteomes" id="UP000046176">
    <property type="component" value="Unassembled WGS sequence"/>
</dbReference>
<dbReference type="OrthoDB" id="7776561at2"/>
<feature type="signal peptide" evidence="1">
    <location>
        <begin position="1"/>
        <end position="21"/>
    </location>
</feature>
<protein>
    <submittedName>
        <fullName evidence="2">Uncharacterized protein</fullName>
    </submittedName>
</protein>
<proteinExistence type="predicted"/>
<name>A0A0T7F8A3_NEOGA</name>
<gene>
    <name evidence="2" type="ORF">NGAL_HAMBI1145_00060</name>
</gene>